<dbReference type="AlphaFoldDB" id="A0A0B6Z125"/>
<evidence type="ECO:0000313" key="2">
    <source>
        <dbReference type="EMBL" id="CEK62284.1"/>
    </source>
</evidence>
<organism evidence="2">
    <name type="scientific">Arion vulgaris</name>
    <dbReference type="NCBI Taxonomy" id="1028688"/>
    <lineage>
        <taxon>Eukaryota</taxon>
        <taxon>Metazoa</taxon>
        <taxon>Spiralia</taxon>
        <taxon>Lophotrochozoa</taxon>
        <taxon>Mollusca</taxon>
        <taxon>Gastropoda</taxon>
        <taxon>Heterobranchia</taxon>
        <taxon>Euthyneura</taxon>
        <taxon>Panpulmonata</taxon>
        <taxon>Eupulmonata</taxon>
        <taxon>Stylommatophora</taxon>
        <taxon>Helicina</taxon>
        <taxon>Arionoidea</taxon>
        <taxon>Arionidae</taxon>
        <taxon>Arion</taxon>
    </lineage>
</organism>
<proteinExistence type="predicted"/>
<evidence type="ECO:0000256" key="1">
    <source>
        <dbReference type="SAM" id="MobiDB-lite"/>
    </source>
</evidence>
<gene>
    <name evidence="2" type="primary">ORF44740</name>
</gene>
<feature type="non-terminal residue" evidence="2">
    <location>
        <position position="1"/>
    </location>
</feature>
<feature type="region of interest" description="Disordered" evidence="1">
    <location>
        <begin position="117"/>
        <end position="148"/>
    </location>
</feature>
<accession>A0A0B6Z125</accession>
<reference evidence="2" key="1">
    <citation type="submission" date="2014-12" db="EMBL/GenBank/DDBJ databases">
        <title>Insight into the proteome of Arion vulgaris.</title>
        <authorList>
            <person name="Aradska J."/>
            <person name="Bulat T."/>
            <person name="Smidak R."/>
            <person name="Sarate P."/>
            <person name="Gangsoo J."/>
            <person name="Sialana F."/>
            <person name="Bilban M."/>
            <person name="Lubec G."/>
        </authorList>
    </citation>
    <scope>NUCLEOTIDE SEQUENCE</scope>
    <source>
        <tissue evidence="2">Skin</tissue>
    </source>
</reference>
<sequence>VLYDRIISSLVNFLYNDDCLGKLLELGLVKILTYHLKRSCAFTSLNEDFRKEVDSLAMLLDKDQTALAEKRGVLGKVNDADGSISNSISLEEEDVQLIPNSVPFPICESDSVSVHHDSESFETEHVTSPPDSDNPTLGNQLEETYKGV</sequence>
<feature type="non-terminal residue" evidence="2">
    <location>
        <position position="148"/>
    </location>
</feature>
<dbReference type="EMBL" id="HACG01015419">
    <property type="protein sequence ID" value="CEK62284.1"/>
    <property type="molecule type" value="Transcribed_RNA"/>
</dbReference>
<feature type="compositionally biased region" description="Polar residues" evidence="1">
    <location>
        <begin position="129"/>
        <end position="142"/>
    </location>
</feature>
<name>A0A0B6Z125_9EUPU</name>
<protein>
    <submittedName>
        <fullName evidence="2">Uncharacterized protein</fullName>
    </submittedName>
</protein>